<comment type="catalytic activity">
    <reaction evidence="1">
        <text>[L-4-(L-arginin-2-N-yl)aspartate](n) + H2O = [L-4-(L-arginin-2-N-yl)aspartate](n-1) + L-4-(L-arginin-2-N-yl)aspartate</text>
        <dbReference type="Rhea" id="RHEA:12845"/>
        <dbReference type="Rhea" id="RHEA-COMP:13728"/>
        <dbReference type="Rhea" id="RHEA-COMP:13734"/>
        <dbReference type="ChEBI" id="CHEBI:15377"/>
        <dbReference type="ChEBI" id="CHEBI:137986"/>
        <dbReference type="ChEBI" id="CHEBI:137991"/>
        <dbReference type="EC" id="3.4.15.6"/>
    </reaction>
</comment>
<organism evidence="9 10">
    <name type="scientific">Segetibacter aerophilus</name>
    <dbReference type="NCBI Taxonomy" id="670293"/>
    <lineage>
        <taxon>Bacteria</taxon>
        <taxon>Pseudomonadati</taxon>
        <taxon>Bacteroidota</taxon>
        <taxon>Chitinophagia</taxon>
        <taxon>Chitinophagales</taxon>
        <taxon>Chitinophagaceae</taxon>
        <taxon>Segetibacter</taxon>
    </lineage>
</organism>
<dbReference type="InterPro" id="IPR029062">
    <property type="entry name" value="Class_I_gatase-like"/>
</dbReference>
<evidence type="ECO:0000256" key="7">
    <source>
        <dbReference type="ARBA" id="ARBA00022801"/>
    </source>
</evidence>
<evidence type="ECO:0000256" key="8">
    <source>
        <dbReference type="ARBA" id="ARBA00022825"/>
    </source>
</evidence>
<dbReference type="Pfam" id="PF03575">
    <property type="entry name" value="Peptidase_S51"/>
    <property type="match status" value="1"/>
</dbReference>
<keyword evidence="6" id="KW-0645">Protease</keyword>
<dbReference type="Proteomes" id="UP000321513">
    <property type="component" value="Unassembled WGS sequence"/>
</dbReference>
<comment type="function">
    <text evidence="2">Exopeptidase that catalyzes the hydrolytic cleavage of multi-L-arginyl-poly-L-aspartic acid (cyanophycin; a water-insoluble reserve polymer) into aspartate-arginine dipeptides.</text>
</comment>
<evidence type="ECO:0000256" key="5">
    <source>
        <dbReference type="ARBA" id="ARBA00015719"/>
    </source>
</evidence>
<keyword evidence="7" id="KW-0378">Hydrolase</keyword>
<reference evidence="9 10" key="1">
    <citation type="submission" date="2019-07" db="EMBL/GenBank/DDBJ databases">
        <title>Whole genome shotgun sequence of Segetibacter aerophilus NBRC 106135.</title>
        <authorList>
            <person name="Hosoyama A."/>
            <person name="Uohara A."/>
            <person name="Ohji S."/>
            <person name="Ichikawa N."/>
        </authorList>
    </citation>
    <scope>NUCLEOTIDE SEQUENCE [LARGE SCALE GENOMIC DNA]</scope>
    <source>
        <strain evidence="9 10">NBRC 106135</strain>
    </source>
</reference>
<dbReference type="EC" id="3.4.15.6" evidence="4"/>
<evidence type="ECO:0000256" key="6">
    <source>
        <dbReference type="ARBA" id="ARBA00022670"/>
    </source>
</evidence>
<comment type="similarity">
    <text evidence="3">Belongs to the peptidase S51 family.</text>
</comment>
<dbReference type="GO" id="GO:0008241">
    <property type="term" value="F:peptidyl-dipeptidase activity"/>
    <property type="evidence" value="ECO:0007669"/>
    <property type="project" value="UniProtKB-EC"/>
</dbReference>
<protein>
    <recommendedName>
        <fullName evidence="5">Cyanophycinase</fullName>
        <ecNumber evidence="4">3.4.15.6</ecNumber>
    </recommendedName>
</protein>
<keyword evidence="10" id="KW-1185">Reference proteome</keyword>
<dbReference type="InterPro" id="IPR011811">
    <property type="entry name" value="Peptidase_S51_cyanophycinase"/>
</dbReference>
<dbReference type="Gene3D" id="3.40.50.880">
    <property type="match status" value="1"/>
</dbReference>
<dbReference type="GO" id="GO:0008236">
    <property type="term" value="F:serine-type peptidase activity"/>
    <property type="evidence" value="ECO:0007669"/>
    <property type="project" value="UniProtKB-KW"/>
</dbReference>
<dbReference type="NCBIfam" id="TIGR02069">
    <property type="entry name" value="cyanophycinase"/>
    <property type="match status" value="1"/>
</dbReference>
<evidence type="ECO:0000256" key="2">
    <source>
        <dbReference type="ARBA" id="ARBA00002039"/>
    </source>
</evidence>
<proteinExistence type="inferred from homology"/>
<accession>A0A512BJ45</accession>
<evidence type="ECO:0000313" key="9">
    <source>
        <dbReference type="EMBL" id="GEO11988.1"/>
    </source>
</evidence>
<dbReference type="GO" id="GO:0006508">
    <property type="term" value="P:proteolysis"/>
    <property type="evidence" value="ECO:0007669"/>
    <property type="project" value="UniProtKB-KW"/>
</dbReference>
<dbReference type="EMBL" id="BJYT01000035">
    <property type="protein sequence ID" value="GEO11988.1"/>
    <property type="molecule type" value="Genomic_DNA"/>
</dbReference>
<dbReference type="PANTHER" id="PTHR36175">
    <property type="entry name" value="CYANOPHYCINASE"/>
    <property type="match status" value="1"/>
</dbReference>
<evidence type="ECO:0000256" key="3">
    <source>
        <dbReference type="ARBA" id="ARBA00006534"/>
    </source>
</evidence>
<name>A0A512BJ45_9BACT</name>
<dbReference type="OrthoDB" id="9799980at2"/>
<dbReference type="PANTHER" id="PTHR36175:SF1">
    <property type="entry name" value="CYANOPHYCINASE"/>
    <property type="match status" value="1"/>
</dbReference>
<dbReference type="SUPFAM" id="SSF52317">
    <property type="entry name" value="Class I glutamine amidotransferase-like"/>
    <property type="match status" value="1"/>
</dbReference>
<gene>
    <name evidence="9" type="primary">cphB_2</name>
    <name evidence="9" type="ORF">SAE01_44840</name>
</gene>
<comment type="caution">
    <text evidence="9">The sequence shown here is derived from an EMBL/GenBank/DDBJ whole genome shotgun (WGS) entry which is preliminary data.</text>
</comment>
<evidence type="ECO:0000256" key="1">
    <source>
        <dbReference type="ARBA" id="ARBA00001092"/>
    </source>
</evidence>
<dbReference type="AlphaFoldDB" id="A0A512BJ45"/>
<dbReference type="CDD" id="cd03145">
    <property type="entry name" value="GAT1_cyanophycinase"/>
    <property type="match status" value="1"/>
</dbReference>
<sequence>MAEDNKSACPVPAGTLLIIGGAENKGEQKAKKKQTPSDFERLQVLKSFIHLTGKEDPQVEVITSASTEGDESFEDYRKAFEECNIFKVGHIHHTHRQDVLDDEALVERMEKTDGIFFAGGDQLKYTYLYGGTRFLTALKHRYINDKIVIAGTSAGAMSMSTPMIYAGNDEVQELGGMIKITTGLEFLKDVCIDTHFVQRGRFVRMAQVVATNPTCIGMGIEEDTAMIVRNGLDAEVVGTGTIIIIEGFHVSEVSIDEFTSDKPVTIRNLRTHILSDGDKFTIAQNNPPHV</sequence>
<evidence type="ECO:0000313" key="10">
    <source>
        <dbReference type="Proteomes" id="UP000321513"/>
    </source>
</evidence>
<keyword evidence="8" id="KW-0720">Serine protease</keyword>
<evidence type="ECO:0000256" key="4">
    <source>
        <dbReference type="ARBA" id="ARBA00013115"/>
    </source>
</evidence>
<dbReference type="RefSeq" id="WP_147206115.1">
    <property type="nucleotide sequence ID" value="NZ_BJYT01000035.1"/>
</dbReference>
<dbReference type="InterPro" id="IPR005320">
    <property type="entry name" value="Peptidase_S51"/>
</dbReference>